<sequence length="170" mass="19069">MWLSEVEGTSYALLISVLIILGLFAILVFGSLPCSCRYILLLSHCLWRKKNRVRVGVTDTTNRIHVIGSGRLFPDPESLIQFPVYPFATAEPHGHYPPSGHHQQSLRLVHHVSQLPCYHEYAQNQLKFPPARWEDEPPPAYDLLFPSGTSSESGNPTPGDNNSKCQPRPV</sequence>
<evidence type="ECO:0000313" key="4">
    <source>
        <dbReference type="Proteomes" id="UP000198287"/>
    </source>
</evidence>
<protein>
    <submittedName>
        <fullName evidence="3">Uncharacterized protein</fullName>
    </submittedName>
</protein>
<feature type="region of interest" description="Disordered" evidence="1">
    <location>
        <begin position="132"/>
        <end position="170"/>
    </location>
</feature>
<proteinExistence type="predicted"/>
<feature type="compositionally biased region" description="Polar residues" evidence="1">
    <location>
        <begin position="147"/>
        <end position="170"/>
    </location>
</feature>
<reference evidence="3 4" key="1">
    <citation type="submission" date="2015-12" db="EMBL/GenBank/DDBJ databases">
        <title>The genome of Folsomia candida.</title>
        <authorList>
            <person name="Faddeeva A."/>
            <person name="Derks M.F."/>
            <person name="Anvar Y."/>
            <person name="Smit S."/>
            <person name="Van Straalen N."/>
            <person name="Roelofs D."/>
        </authorList>
    </citation>
    <scope>NUCLEOTIDE SEQUENCE [LARGE SCALE GENOMIC DNA]</scope>
    <source>
        <strain evidence="3 4">VU population</strain>
        <tissue evidence="3">Whole body</tissue>
    </source>
</reference>
<keyword evidence="4" id="KW-1185">Reference proteome</keyword>
<accession>A0A226E4L9</accession>
<evidence type="ECO:0000256" key="2">
    <source>
        <dbReference type="SAM" id="Phobius"/>
    </source>
</evidence>
<keyword evidence="2" id="KW-0812">Transmembrane</keyword>
<keyword evidence="2" id="KW-0472">Membrane</keyword>
<gene>
    <name evidence="3" type="ORF">Fcan01_13457</name>
</gene>
<evidence type="ECO:0000256" key="1">
    <source>
        <dbReference type="SAM" id="MobiDB-lite"/>
    </source>
</evidence>
<feature type="transmembrane region" description="Helical" evidence="2">
    <location>
        <begin position="12"/>
        <end position="40"/>
    </location>
</feature>
<organism evidence="3 4">
    <name type="scientific">Folsomia candida</name>
    <name type="common">Springtail</name>
    <dbReference type="NCBI Taxonomy" id="158441"/>
    <lineage>
        <taxon>Eukaryota</taxon>
        <taxon>Metazoa</taxon>
        <taxon>Ecdysozoa</taxon>
        <taxon>Arthropoda</taxon>
        <taxon>Hexapoda</taxon>
        <taxon>Collembola</taxon>
        <taxon>Entomobryomorpha</taxon>
        <taxon>Isotomoidea</taxon>
        <taxon>Isotomidae</taxon>
        <taxon>Proisotominae</taxon>
        <taxon>Folsomia</taxon>
    </lineage>
</organism>
<dbReference type="AlphaFoldDB" id="A0A226E4L9"/>
<keyword evidence="2" id="KW-1133">Transmembrane helix</keyword>
<dbReference type="EMBL" id="LNIX01000007">
    <property type="protein sequence ID" value="OXA52369.1"/>
    <property type="molecule type" value="Genomic_DNA"/>
</dbReference>
<dbReference type="Proteomes" id="UP000198287">
    <property type="component" value="Unassembled WGS sequence"/>
</dbReference>
<comment type="caution">
    <text evidence="3">The sequence shown here is derived from an EMBL/GenBank/DDBJ whole genome shotgun (WGS) entry which is preliminary data.</text>
</comment>
<evidence type="ECO:0000313" key="3">
    <source>
        <dbReference type="EMBL" id="OXA52369.1"/>
    </source>
</evidence>
<name>A0A226E4L9_FOLCA</name>